<dbReference type="STRING" id="747676.F4RXE5"/>
<evidence type="ECO:0008006" key="9">
    <source>
        <dbReference type="Google" id="ProtNLM"/>
    </source>
</evidence>
<feature type="compositionally biased region" description="Acidic residues" evidence="5">
    <location>
        <begin position="369"/>
        <end position="380"/>
    </location>
</feature>
<keyword evidence="3 6" id="KW-1133">Transmembrane helix</keyword>
<dbReference type="InterPro" id="IPR005178">
    <property type="entry name" value="Ostalpha/TMEM184C"/>
</dbReference>
<feature type="transmembrane region" description="Helical" evidence="6">
    <location>
        <begin position="234"/>
        <end position="256"/>
    </location>
</feature>
<dbReference type="AlphaFoldDB" id="F4RXE5"/>
<dbReference type="HOGENOM" id="CLU_012923_4_0_1"/>
<keyword evidence="2 6" id="KW-0812">Transmembrane</keyword>
<name>F4RXE5_MELLP</name>
<comment type="subcellular location">
    <subcellularLocation>
        <location evidence="1">Membrane</location>
        <topology evidence="1">Multi-pass membrane protein</topology>
    </subcellularLocation>
</comment>
<protein>
    <recommendedName>
        <fullName evidence="9">DUF300-domain-containing protein</fullName>
    </recommendedName>
</protein>
<feature type="transmembrane region" description="Helical" evidence="6">
    <location>
        <begin position="124"/>
        <end position="143"/>
    </location>
</feature>
<dbReference type="OrthoDB" id="5348404at2759"/>
<accession>F4RXE5</accession>
<feature type="non-terminal residue" evidence="7">
    <location>
        <position position="406"/>
    </location>
</feature>
<feature type="non-terminal residue" evidence="7">
    <location>
        <position position="1"/>
    </location>
</feature>
<feature type="transmembrane region" description="Helical" evidence="6">
    <location>
        <begin position="163"/>
        <end position="182"/>
    </location>
</feature>
<dbReference type="GO" id="GO:0007033">
    <property type="term" value="P:vacuole organization"/>
    <property type="evidence" value="ECO:0007669"/>
    <property type="project" value="EnsemblFungi"/>
</dbReference>
<dbReference type="GO" id="GO:0005774">
    <property type="term" value="C:vacuolar membrane"/>
    <property type="evidence" value="ECO:0007669"/>
    <property type="project" value="EnsemblFungi"/>
</dbReference>
<keyword evidence="8" id="KW-1185">Reference proteome</keyword>
<evidence type="ECO:0000313" key="7">
    <source>
        <dbReference type="EMBL" id="EGG02952.1"/>
    </source>
</evidence>
<dbReference type="KEGG" id="mlr:MELLADRAFT_24320"/>
<evidence type="ECO:0000313" key="8">
    <source>
        <dbReference type="Proteomes" id="UP000001072"/>
    </source>
</evidence>
<dbReference type="Proteomes" id="UP000001072">
    <property type="component" value="Unassembled WGS sequence"/>
</dbReference>
<evidence type="ECO:0000256" key="5">
    <source>
        <dbReference type="SAM" id="MobiDB-lite"/>
    </source>
</evidence>
<reference evidence="8" key="1">
    <citation type="journal article" date="2011" name="Proc. Natl. Acad. Sci. U.S.A.">
        <title>Obligate biotrophy features unraveled by the genomic analysis of rust fungi.</title>
        <authorList>
            <person name="Duplessis S."/>
            <person name="Cuomo C.A."/>
            <person name="Lin Y.-C."/>
            <person name="Aerts A."/>
            <person name="Tisserant E."/>
            <person name="Veneault-Fourrey C."/>
            <person name="Joly D.L."/>
            <person name="Hacquard S."/>
            <person name="Amselem J."/>
            <person name="Cantarel B.L."/>
            <person name="Chiu R."/>
            <person name="Coutinho P.M."/>
            <person name="Feau N."/>
            <person name="Field M."/>
            <person name="Frey P."/>
            <person name="Gelhaye E."/>
            <person name="Goldberg J."/>
            <person name="Grabherr M.G."/>
            <person name="Kodira C.D."/>
            <person name="Kohler A."/>
            <person name="Kuees U."/>
            <person name="Lindquist E.A."/>
            <person name="Lucas S.M."/>
            <person name="Mago R."/>
            <person name="Mauceli E."/>
            <person name="Morin E."/>
            <person name="Murat C."/>
            <person name="Pangilinan J.L."/>
            <person name="Park R."/>
            <person name="Pearson M."/>
            <person name="Quesneville H."/>
            <person name="Rouhier N."/>
            <person name="Sakthikumar S."/>
            <person name="Salamov A.A."/>
            <person name="Schmutz J."/>
            <person name="Selles B."/>
            <person name="Shapiro H."/>
            <person name="Tanguay P."/>
            <person name="Tuskan G.A."/>
            <person name="Henrissat B."/>
            <person name="Van de Peer Y."/>
            <person name="Rouze P."/>
            <person name="Ellis J.G."/>
            <person name="Dodds P.N."/>
            <person name="Schein J.E."/>
            <person name="Zhong S."/>
            <person name="Hamelin R.C."/>
            <person name="Grigoriev I.V."/>
            <person name="Szabo L.J."/>
            <person name="Martin F."/>
        </authorList>
    </citation>
    <scope>NUCLEOTIDE SEQUENCE [LARGE SCALE GENOMIC DNA]</scope>
    <source>
        <strain evidence="8">98AG31 / pathotype 3-4-7</strain>
    </source>
</reference>
<dbReference type="eggNOG" id="KOG2641">
    <property type="taxonomic scope" value="Eukaryota"/>
</dbReference>
<evidence type="ECO:0000256" key="4">
    <source>
        <dbReference type="ARBA" id="ARBA00023136"/>
    </source>
</evidence>
<evidence type="ECO:0000256" key="6">
    <source>
        <dbReference type="SAM" id="Phobius"/>
    </source>
</evidence>
<sequence length="406" mass="46518">VNGLMIELFRVWCVCQQLRNYRKPILQRFVVRILIMVPIYSISSLISLFSLEASFFIDLVRDLYEAFVIYCFFVLLVEYLGGERSLLILLHGRQPTPHPWPISKFLPPMDISDPYTFLNLKRGILQYVQIKPILAILTVIFKATNTYNDGTLKSTSGYTYVSLAYNLSVSLCLYCLAMFWVCTGEDLKPFRPLPKFLCVKGIIFFSFWQGFGISILVAVGALKSTRYDTETLSLAVQDTMICFEMPLFAFLHLYAFSHHDFIDRDVNYCGRLPFIHAFRDSILGFKDVLEDSLLTFTGAGLSYKTFEPAEGALHHEGVVRERRLRAGLRYSKGGKHKYWLPMAGERRWDMNTAPTNLDESSDESSNGSELDEVGFGEPRIEEEDLYSDARRLEFGDYNNPVVDASQ</sequence>
<dbReference type="EMBL" id="GL883127">
    <property type="protein sequence ID" value="EGG02952.1"/>
    <property type="molecule type" value="Genomic_DNA"/>
</dbReference>
<evidence type="ECO:0000256" key="2">
    <source>
        <dbReference type="ARBA" id="ARBA00022692"/>
    </source>
</evidence>
<dbReference type="Pfam" id="PF03619">
    <property type="entry name" value="Solute_trans_a"/>
    <property type="match status" value="1"/>
</dbReference>
<keyword evidence="4 6" id="KW-0472">Membrane</keyword>
<dbReference type="InParanoid" id="F4RXE5"/>
<feature type="transmembrane region" description="Helical" evidence="6">
    <location>
        <begin position="29"/>
        <end position="51"/>
    </location>
</feature>
<evidence type="ECO:0000256" key="1">
    <source>
        <dbReference type="ARBA" id="ARBA00004141"/>
    </source>
</evidence>
<dbReference type="GO" id="GO:0044395">
    <property type="term" value="P:protein targeting to vacuolar membrane"/>
    <property type="evidence" value="ECO:0007669"/>
    <property type="project" value="EnsemblFungi"/>
</dbReference>
<feature type="transmembrane region" description="Helical" evidence="6">
    <location>
        <begin position="63"/>
        <end position="81"/>
    </location>
</feature>
<dbReference type="FunCoup" id="F4RXE5">
    <property type="interactions" value="141"/>
</dbReference>
<dbReference type="VEuPathDB" id="FungiDB:MELLADRAFT_24320"/>
<proteinExistence type="predicted"/>
<organism evidence="8">
    <name type="scientific">Melampsora larici-populina (strain 98AG31 / pathotype 3-4-7)</name>
    <name type="common">Poplar leaf rust fungus</name>
    <dbReference type="NCBI Taxonomy" id="747676"/>
    <lineage>
        <taxon>Eukaryota</taxon>
        <taxon>Fungi</taxon>
        <taxon>Dikarya</taxon>
        <taxon>Basidiomycota</taxon>
        <taxon>Pucciniomycotina</taxon>
        <taxon>Pucciniomycetes</taxon>
        <taxon>Pucciniales</taxon>
        <taxon>Melampsoraceae</taxon>
        <taxon>Melampsora</taxon>
    </lineage>
</organism>
<feature type="transmembrane region" description="Helical" evidence="6">
    <location>
        <begin position="202"/>
        <end position="222"/>
    </location>
</feature>
<dbReference type="GeneID" id="18926920"/>
<dbReference type="RefSeq" id="XP_007413745.1">
    <property type="nucleotide sequence ID" value="XM_007413683.1"/>
</dbReference>
<dbReference type="PANTHER" id="PTHR23423">
    <property type="entry name" value="ORGANIC SOLUTE TRANSPORTER-RELATED"/>
    <property type="match status" value="1"/>
</dbReference>
<gene>
    <name evidence="7" type="ORF">MELLADRAFT_24320</name>
</gene>
<dbReference type="SMART" id="SM01417">
    <property type="entry name" value="Solute_trans_a"/>
    <property type="match status" value="1"/>
</dbReference>
<feature type="region of interest" description="Disordered" evidence="5">
    <location>
        <begin position="351"/>
        <end position="380"/>
    </location>
</feature>
<evidence type="ECO:0000256" key="3">
    <source>
        <dbReference type="ARBA" id="ARBA00022989"/>
    </source>
</evidence>